<reference evidence="2" key="2">
    <citation type="journal article" date="2007" name="DNA Seq.">
        <title>Molecular cloning and characterization of a cDNA encoding a novel antibacterial peptide, defensin, from the mulberry longicorn beetle, Apriona germari.</title>
        <authorList>
            <person name="Lu W."/>
            <person name="Cui Z."/>
            <person name="Wang D."/>
            <person name="Lee K.S."/>
            <person name="Park N.S."/>
            <person name="Kim D.H."/>
            <person name="Jin B.R."/>
        </authorList>
    </citation>
    <scope>NUCLEOTIDE SEQUENCE</scope>
</reference>
<accession>Q5DIE2</accession>
<reference evidence="2" key="1">
    <citation type="submission" date="2004-10" db="EMBL/GenBank/DDBJ databases">
        <title>Molecular cloning a cDNA encoding the cysteine-rich protein from the mulberry longicorn beetle, Apriona germari.</title>
        <authorList>
            <person name="Gui Z.-Z."/>
            <person name="Lu W."/>
            <person name="Sohn H.D."/>
            <person name="Jin B.R."/>
        </authorList>
    </citation>
    <scope>NUCLEOTIDE SEQUENCE</scope>
</reference>
<dbReference type="EMBL" id="AY771360">
    <property type="protein sequence ID" value="AAX18656.1"/>
    <property type="molecule type" value="mRNA"/>
</dbReference>
<sequence length="69" mass="7850">MKVFLIVLFVTIFVMVAANQEEPEQSLVEGVPLDGKIYRQARGICYVLTCNSLCFPKLGRCSYNTCYCY</sequence>
<feature type="chain" id="PRO_5004255437" evidence="1">
    <location>
        <begin position="19"/>
        <end position="69"/>
    </location>
</feature>
<proteinExistence type="evidence at transcript level"/>
<evidence type="ECO:0000313" key="2">
    <source>
        <dbReference type="EMBL" id="AAX18656.1"/>
    </source>
</evidence>
<evidence type="ECO:0000256" key="1">
    <source>
        <dbReference type="SAM" id="SignalP"/>
    </source>
</evidence>
<dbReference type="AlphaFoldDB" id="Q5DIE2"/>
<organism evidence="2">
    <name type="scientific">Apriona germarii</name>
    <name type="common">Mulberry longhorn beetle</name>
    <name type="synonym">Lamia germarii</name>
    <dbReference type="NCBI Taxonomy" id="157307"/>
    <lineage>
        <taxon>Eukaryota</taxon>
        <taxon>Metazoa</taxon>
        <taxon>Ecdysozoa</taxon>
        <taxon>Arthropoda</taxon>
        <taxon>Hexapoda</taxon>
        <taxon>Insecta</taxon>
        <taxon>Pterygota</taxon>
        <taxon>Neoptera</taxon>
        <taxon>Endopterygota</taxon>
        <taxon>Coleoptera</taxon>
        <taxon>Polyphaga</taxon>
        <taxon>Cucujiformia</taxon>
        <taxon>Chrysomeloidea</taxon>
        <taxon>Cerambycidae</taxon>
        <taxon>Lamiinae</taxon>
        <taxon>Batocerini</taxon>
        <taxon>Apriona</taxon>
    </lineage>
</organism>
<name>Q5DIE2_APRGE</name>
<feature type="signal peptide" evidence="1">
    <location>
        <begin position="1"/>
        <end position="18"/>
    </location>
</feature>
<keyword evidence="1" id="KW-0732">Signal</keyword>
<protein>
    <submittedName>
        <fullName evidence="2">Cysteine-rich protein</fullName>
    </submittedName>
</protein>